<gene>
    <name evidence="2" type="ORF">GGD69_005245</name>
</gene>
<proteinExistence type="predicted"/>
<dbReference type="EMBL" id="JACIIK010000009">
    <property type="protein sequence ID" value="MBB6204351.1"/>
    <property type="molecule type" value="Genomic_DNA"/>
</dbReference>
<name>A0AAW3V342_9BURK</name>
<feature type="transmembrane region" description="Helical" evidence="1">
    <location>
        <begin position="44"/>
        <end position="63"/>
    </location>
</feature>
<sequence length="79" mass="8658">MERDVNARVKAERLPRWKDSVVFVVLGLTAIAVVLLSLGAGAAVWLGVRWGCVTVLLIALTAFRQRGSPVEDGLRTERK</sequence>
<accession>A0AAW3V342</accession>
<evidence type="ECO:0000256" key="1">
    <source>
        <dbReference type="SAM" id="Phobius"/>
    </source>
</evidence>
<evidence type="ECO:0000313" key="2">
    <source>
        <dbReference type="EMBL" id="MBB6204351.1"/>
    </source>
</evidence>
<reference evidence="2 3" key="1">
    <citation type="submission" date="2020-08" db="EMBL/GenBank/DDBJ databases">
        <title>Genomic Encyclopedia of Type Strains, Phase IV (KMG-V): Genome sequencing to study the core and pangenomes of soil and plant-associated prokaryotes.</title>
        <authorList>
            <person name="Whitman W."/>
        </authorList>
    </citation>
    <scope>NUCLEOTIDE SEQUENCE [LARGE SCALE GENOMIC DNA]</scope>
    <source>
        <strain evidence="2 3">SEMIA 4013</strain>
    </source>
</reference>
<keyword evidence="1" id="KW-1133">Transmembrane helix</keyword>
<feature type="transmembrane region" description="Helical" evidence="1">
    <location>
        <begin position="21"/>
        <end position="38"/>
    </location>
</feature>
<dbReference type="AlphaFoldDB" id="A0AAW3V342"/>
<keyword evidence="1" id="KW-0812">Transmembrane</keyword>
<comment type="caution">
    <text evidence="2">The sequence shown here is derived from an EMBL/GenBank/DDBJ whole genome shotgun (WGS) entry which is preliminary data.</text>
</comment>
<protein>
    <submittedName>
        <fullName evidence="2">Fatty acid desaturase</fullName>
    </submittedName>
</protein>
<keyword evidence="1" id="KW-0472">Membrane</keyword>
<dbReference type="Proteomes" id="UP000518681">
    <property type="component" value="Unassembled WGS sequence"/>
</dbReference>
<organism evidence="2 3">
    <name type="scientific">Paraburkholderia fungorum</name>
    <dbReference type="NCBI Taxonomy" id="134537"/>
    <lineage>
        <taxon>Bacteria</taxon>
        <taxon>Pseudomonadati</taxon>
        <taxon>Pseudomonadota</taxon>
        <taxon>Betaproteobacteria</taxon>
        <taxon>Burkholderiales</taxon>
        <taxon>Burkholderiaceae</taxon>
        <taxon>Paraburkholderia</taxon>
    </lineage>
</organism>
<evidence type="ECO:0000313" key="3">
    <source>
        <dbReference type="Proteomes" id="UP000518681"/>
    </source>
</evidence>